<dbReference type="InterPro" id="IPR000100">
    <property type="entry name" value="RNase_P"/>
</dbReference>
<reference evidence="7 8" key="1">
    <citation type="submission" date="2020-11" db="EMBL/GenBank/DDBJ databases">
        <title>Algicoccus daihaiensis sp.nov., isolated from Daihai Lake in Inner Mongolia.</title>
        <authorList>
            <person name="Kai J."/>
        </authorList>
    </citation>
    <scope>NUCLEOTIDE SEQUENCE [LARGE SCALE GENOMIC DNA]</scope>
    <source>
        <strain evidence="8">f23</strain>
    </source>
</reference>
<evidence type="ECO:0000256" key="4">
    <source>
        <dbReference type="ARBA" id="ARBA00022801"/>
    </source>
</evidence>
<sequence length="128" mass="14403">MASSSLSFSRKLRLLSPEQFAVALRSRPVGRSPLLTFHWCKSPTVEATDNCQPKLGLIIPKRLARLSVQRNAIKRVLRESFRHQQSKLPGGYYVARLAAPLPTVSLTELKRLIRQQADSILIKASLKK</sequence>
<evidence type="ECO:0000313" key="8">
    <source>
        <dbReference type="Proteomes" id="UP000831607"/>
    </source>
</evidence>
<dbReference type="Proteomes" id="UP000831607">
    <property type="component" value="Chromosome"/>
</dbReference>
<dbReference type="SUPFAM" id="SSF54211">
    <property type="entry name" value="Ribosomal protein S5 domain 2-like"/>
    <property type="match status" value="1"/>
</dbReference>
<dbReference type="Gene3D" id="3.30.230.10">
    <property type="match status" value="1"/>
</dbReference>
<accession>A0ABY4AR62</accession>
<keyword evidence="1 6" id="KW-0819">tRNA processing</keyword>
<dbReference type="HAMAP" id="MF_00227">
    <property type="entry name" value="RNase_P"/>
    <property type="match status" value="1"/>
</dbReference>
<dbReference type="PANTHER" id="PTHR33992">
    <property type="entry name" value="RIBONUCLEASE P PROTEIN COMPONENT"/>
    <property type="match status" value="1"/>
</dbReference>
<evidence type="ECO:0000256" key="6">
    <source>
        <dbReference type="HAMAP-Rule" id="MF_00227"/>
    </source>
</evidence>
<evidence type="ECO:0000313" key="7">
    <source>
        <dbReference type="EMBL" id="UOD50539.1"/>
    </source>
</evidence>
<keyword evidence="2 6" id="KW-0540">Nuclease</keyword>
<keyword evidence="8" id="KW-1185">Reference proteome</keyword>
<name>A0ABY4AR62_9BURK</name>
<evidence type="ECO:0000256" key="5">
    <source>
        <dbReference type="ARBA" id="ARBA00022884"/>
    </source>
</evidence>
<evidence type="ECO:0000256" key="1">
    <source>
        <dbReference type="ARBA" id="ARBA00022694"/>
    </source>
</evidence>
<comment type="function">
    <text evidence="6">RNaseP catalyzes the removal of the 5'-leader sequence from pre-tRNA to produce the mature 5'-terminus. It can also cleave other RNA substrates such as 4.5S RNA. The protein component plays an auxiliary but essential role in vivo by binding to the 5'-leader sequence and broadening the substrate specificity of the ribozyme.</text>
</comment>
<keyword evidence="3 6" id="KW-0255">Endonuclease</keyword>
<comment type="catalytic activity">
    <reaction evidence="6">
        <text>Endonucleolytic cleavage of RNA, removing 5'-extranucleotides from tRNA precursor.</text>
        <dbReference type="EC" id="3.1.26.5"/>
    </reaction>
</comment>
<gene>
    <name evidence="6" type="primary">rnpA</name>
    <name evidence="7" type="ORF">DHf2319_00940</name>
</gene>
<dbReference type="EMBL" id="CP063982">
    <property type="protein sequence ID" value="UOD50539.1"/>
    <property type="molecule type" value="Genomic_DNA"/>
</dbReference>
<protein>
    <recommendedName>
        <fullName evidence="6">Ribonuclease P protein component</fullName>
        <shortName evidence="6">RNase P protein</shortName>
        <shortName evidence="6">RNaseP protein</shortName>
        <ecNumber evidence="6">3.1.26.5</ecNumber>
    </recommendedName>
    <alternativeName>
        <fullName evidence="6">Protein C5</fullName>
    </alternativeName>
</protein>
<organism evidence="7 8">
    <name type="scientific">Orrella daihaiensis</name>
    <dbReference type="NCBI Taxonomy" id="2782176"/>
    <lineage>
        <taxon>Bacteria</taxon>
        <taxon>Pseudomonadati</taxon>
        <taxon>Pseudomonadota</taxon>
        <taxon>Betaproteobacteria</taxon>
        <taxon>Burkholderiales</taxon>
        <taxon>Alcaligenaceae</taxon>
        <taxon>Orrella</taxon>
    </lineage>
</organism>
<evidence type="ECO:0000256" key="3">
    <source>
        <dbReference type="ARBA" id="ARBA00022759"/>
    </source>
</evidence>
<dbReference type="Pfam" id="PF00825">
    <property type="entry name" value="Ribonuclease_P"/>
    <property type="match status" value="1"/>
</dbReference>
<proteinExistence type="inferred from homology"/>
<dbReference type="EC" id="3.1.26.5" evidence="6"/>
<comment type="subunit">
    <text evidence="6">Consists of a catalytic RNA component (M1 or rnpB) and a protein subunit.</text>
</comment>
<comment type="similarity">
    <text evidence="6">Belongs to the RnpA family.</text>
</comment>
<dbReference type="InterPro" id="IPR020568">
    <property type="entry name" value="Ribosomal_Su5_D2-typ_SF"/>
</dbReference>
<dbReference type="PANTHER" id="PTHR33992:SF1">
    <property type="entry name" value="RIBONUCLEASE P PROTEIN COMPONENT"/>
    <property type="match status" value="1"/>
</dbReference>
<keyword evidence="4 6" id="KW-0378">Hydrolase</keyword>
<dbReference type="InterPro" id="IPR014721">
    <property type="entry name" value="Ribsml_uS5_D2-typ_fold_subgr"/>
</dbReference>
<keyword evidence="5 6" id="KW-0694">RNA-binding</keyword>
<evidence type="ECO:0000256" key="2">
    <source>
        <dbReference type="ARBA" id="ARBA00022722"/>
    </source>
</evidence>